<dbReference type="EMBL" id="JAFBXF010000011">
    <property type="protein sequence ID" value="MBM2418481.1"/>
    <property type="molecule type" value="Genomic_DNA"/>
</dbReference>
<dbReference type="PANTHER" id="PTHR34136:SF1">
    <property type="entry name" value="UDP-N-ACETYL-D-MANNOSAMINURONIC ACID TRANSFERASE"/>
    <property type="match status" value="1"/>
</dbReference>
<keyword evidence="2" id="KW-0808">Transferase</keyword>
<dbReference type="CDD" id="cd06533">
    <property type="entry name" value="Glyco_transf_WecG_TagA"/>
    <property type="match status" value="1"/>
</dbReference>
<protein>
    <submittedName>
        <fullName evidence="3">WecB/TagA/CpsF family glycosyltransferase</fullName>
    </submittedName>
</protein>
<dbReference type="EMBL" id="JAFBXE010000011">
    <property type="protein sequence ID" value="MBM2413959.1"/>
    <property type="molecule type" value="Genomic_DNA"/>
</dbReference>
<evidence type="ECO:0000256" key="2">
    <source>
        <dbReference type="ARBA" id="ARBA00022679"/>
    </source>
</evidence>
<keyword evidence="6" id="KW-1185">Reference proteome</keyword>
<dbReference type="PANTHER" id="PTHR34136">
    <property type="match status" value="1"/>
</dbReference>
<dbReference type="GO" id="GO:0016758">
    <property type="term" value="F:hexosyltransferase activity"/>
    <property type="evidence" value="ECO:0007669"/>
    <property type="project" value="TreeGrafter"/>
</dbReference>
<dbReference type="Proteomes" id="UP000755667">
    <property type="component" value="Unassembled WGS sequence"/>
</dbReference>
<dbReference type="OrthoDB" id="9771846at2"/>
<evidence type="ECO:0000313" key="5">
    <source>
        <dbReference type="Proteomes" id="UP000755667"/>
    </source>
</evidence>
<dbReference type="NCBIfam" id="TIGR00696">
    <property type="entry name" value="wecG_tagA_cpsF"/>
    <property type="match status" value="1"/>
</dbReference>
<dbReference type="Proteomes" id="UP000809440">
    <property type="component" value="Unassembled WGS sequence"/>
</dbReference>
<evidence type="ECO:0000313" key="6">
    <source>
        <dbReference type="Proteomes" id="UP000809440"/>
    </source>
</evidence>
<evidence type="ECO:0000313" key="3">
    <source>
        <dbReference type="EMBL" id="MBM2413959.1"/>
    </source>
</evidence>
<proteinExistence type="predicted"/>
<dbReference type="InterPro" id="IPR004629">
    <property type="entry name" value="WecG_TagA_CpsF"/>
</dbReference>
<keyword evidence="1" id="KW-0328">Glycosyltransferase</keyword>
<dbReference type="AlphaFoldDB" id="A0A9Q2PCH5"/>
<accession>A0A9Q2PCH5</accession>
<sequence>MTKQEALMRFWGDAFDVTVNVPDWVALERHISSRLRAGDGFSLATINLDHLVKLRQDRRFRDAYAAQDLVVADGNPIVWMSKLAGRPVSLIPGSDAILPLVRIAAAHHKTLALVGSTDDTLAAAKTYLEREVPGTRIVATIAPPMGFDPVGGSADEVLDALQAVDADIAFLALGAPKQELFAAYGRGKLDHVGFISIGAGLDFFSGAQVRAPAWVRAIAMEWLWRAVSQPARLIPRYAKCFKILPVELIHALKLRFGAAQGTPAREGK</sequence>
<gene>
    <name evidence="3" type="ORF">JQX41_16695</name>
    <name evidence="4" type="ORF">JQX48_15965</name>
</gene>
<dbReference type="Pfam" id="PF03808">
    <property type="entry name" value="Glyco_tran_WecG"/>
    <property type="match status" value="1"/>
</dbReference>
<name>A0A9Q2PCH5_9RHOB</name>
<comment type="caution">
    <text evidence="3">The sequence shown here is derived from an EMBL/GenBank/DDBJ whole genome shotgun (WGS) entry which is preliminary data.</text>
</comment>
<reference evidence="3 6" key="1">
    <citation type="submission" date="2021-01" db="EMBL/GenBank/DDBJ databases">
        <title>Diatom-associated Roseobacters Show Island Model of Population Structure.</title>
        <authorList>
            <person name="Qu L."/>
            <person name="Feng X."/>
            <person name="Chen Y."/>
            <person name="Li L."/>
            <person name="Wang X."/>
            <person name="Hu Z."/>
            <person name="Wang H."/>
            <person name="Luo H."/>
        </authorList>
    </citation>
    <scope>NUCLEOTIDE SEQUENCE</scope>
    <source>
        <strain evidence="4 6">CC28-63</strain>
        <strain evidence="3">CC28-69</strain>
    </source>
</reference>
<evidence type="ECO:0000313" key="4">
    <source>
        <dbReference type="EMBL" id="MBM2418481.1"/>
    </source>
</evidence>
<organism evidence="3 5">
    <name type="scientific">Marivita cryptomonadis</name>
    <dbReference type="NCBI Taxonomy" id="505252"/>
    <lineage>
        <taxon>Bacteria</taxon>
        <taxon>Pseudomonadati</taxon>
        <taxon>Pseudomonadota</taxon>
        <taxon>Alphaproteobacteria</taxon>
        <taxon>Rhodobacterales</taxon>
        <taxon>Roseobacteraceae</taxon>
        <taxon>Marivita</taxon>
    </lineage>
</organism>
<evidence type="ECO:0000256" key="1">
    <source>
        <dbReference type="ARBA" id="ARBA00022676"/>
    </source>
</evidence>